<feature type="transmembrane region" description="Helical" evidence="5">
    <location>
        <begin position="217"/>
        <end position="235"/>
    </location>
</feature>
<feature type="domain" description="ABC-2 type transporter transmembrane" evidence="6">
    <location>
        <begin position="8"/>
        <end position="204"/>
    </location>
</feature>
<evidence type="ECO:0000313" key="7">
    <source>
        <dbReference type="EMBL" id="GAA1096452.1"/>
    </source>
</evidence>
<keyword evidence="3 5" id="KW-1133">Transmembrane helix</keyword>
<evidence type="ECO:0000259" key="6">
    <source>
        <dbReference type="Pfam" id="PF01061"/>
    </source>
</evidence>
<evidence type="ECO:0000256" key="3">
    <source>
        <dbReference type="ARBA" id="ARBA00022989"/>
    </source>
</evidence>
<name>A0ABN1TP53_9ACTN</name>
<proteinExistence type="predicted"/>
<evidence type="ECO:0000256" key="5">
    <source>
        <dbReference type="SAM" id="Phobius"/>
    </source>
</evidence>
<evidence type="ECO:0000256" key="1">
    <source>
        <dbReference type="ARBA" id="ARBA00004141"/>
    </source>
</evidence>
<dbReference type="PANTHER" id="PTHR43027">
    <property type="entry name" value="DOXORUBICIN RESISTANCE ABC TRANSPORTER PERMEASE PROTEIN DRRC-RELATED"/>
    <property type="match status" value="1"/>
</dbReference>
<comment type="subcellular location">
    <subcellularLocation>
        <location evidence="1">Membrane</location>
        <topology evidence="1">Multi-pass membrane protein</topology>
    </subcellularLocation>
</comment>
<dbReference type="RefSeq" id="WP_344625397.1">
    <property type="nucleotide sequence ID" value="NZ_BAAALD010000044.1"/>
</dbReference>
<protein>
    <recommendedName>
        <fullName evidence="6">ABC-2 type transporter transmembrane domain-containing protein</fullName>
    </recommendedName>
</protein>
<gene>
    <name evidence="7" type="ORF">GCM10009663_44430</name>
</gene>
<keyword evidence="4 5" id="KW-0472">Membrane</keyword>
<evidence type="ECO:0000256" key="2">
    <source>
        <dbReference type="ARBA" id="ARBA00022692"/>
    </source>
</evidence>
<accession>A0ABN1TP53</accession>
<feature type="transmembrane region" description="Helical" evidence="5">
    <location>
        <begin position="86"/>
        <end position="108"/>
    </location>
</feature>
<evidence type="ECO:0000313" key="8">
    <source>
        <dbReference type="Proteomes" id="UP001499987"/>
    </source>
</evidence>
<keyword evidence="2 5" id="KW-0812">Transmembrane</keyword>
<dbReference type="InterPro" id="IPR052902">
    <property type="entry name" value="ABC-2_transporter"/>
</dbReference>
<keyword evidence="8" id="KW-1185">Reference proteome</keyword>
<sequence length="251" mass="26118">MIAAARMQAVLIVRSPDLLATLAVIPLYSLVFFSALVHHHRESAATTVALTAFLMSLWSHAVFVAAETVDTDRREGTLEPSLLTPGRYLAALAVRVGTTTALGLPVLAEVLLIGRFGFGLPVRIAEPGLCLLVAVLTALGVAATALLISGVMILVRGARALQNALTYPFYLLAGLIVPIGVLPGPVRAVARCFFLAHGAQLLRDAAAGTAQAAGPRVALLAALVAVHLLLGLLVLRRVLASVRSGEVALHA</sequence>
<dbReference type="InterPro" id="IPR013525">
    <property type="entry name" value="ABC2_TM"/>
</dbReference>
<organism evidence="7 8">
    <name type="scientific">Kitasatospora arboriphila</name>
    <dbReference type="NCBI Taxonomy" id="258052"/>
    <lineage>
        <taxon>Bacteria</taxon>
        <taxon>Bacillati</taxon>
        <taxon>Actinomycetota</taxon>
        <taxon>Actinomycetes</taxon>
        <taxon>Kitasatosporales</taxon>
        <taxon>Streptomycetaceae</taxon>
        <taxon>Kitasatospora</taxon>
    </lineage>
</organism>
<feature type="transmembrane region" description="Helical" evidence="5">
    <location>
        <begin position="44"/>
        <end position="66"/>
    </location>
</feature>
<feature type="transmembrane region" description="Helical" evidence="5">
    <location>
        <begin position="167"/>
        <end position="196"/>
    </location>
</feature>
<feature type="transmembrane region" description="Helical" evidence="5">
    <location>
        <begin position="129"/>
        <end position="155"/>
    </location>
</feature>
<dbReference type="EMBL" id="BAAALD010000044">
    <property type="protein sequence ID" value="GAA1096452.1"/>
    <property type="molecule type" value="Genomic_DNA"/>
</dbReference>
<dbReference type="PANTHER" id="PTHR43027:SF2">
    <property type="entry name" value="TRANSPORT PERMEASE PROTEIN"/>
    <property type="match status" value="1"/>
</dbReference>
<dbReference type="Proteomes" id="UP001499987">
    <property type="component" value="Unassembled WGS sequence"/>
</dbReference>
<comment type="caution">
    <text evidence="7">The sequence shown here is derived from an EMBL/GenBank/DDBJ whole genome shotgun (WGS) entry which is preliminary data.</text>
</comment>
<reference evidence="7 8" key="1">
    <citation type="journal article" date="2019" name="Int. J. Syst. Evol. Microbiol.">
        <title>The Global Catalogue of Microorganisms (GCM) 10K type strain sequencing project: providing services to taxonomists for standard genome sequencing and annotation.</title>
        <authorList>
            <consortium name="The Broad Institute Genomics Platform"/>
            <consortium name="The Broad Institute Genome Sequencing Center for Infectious Disease"/>
            <person name="Wu L."/>
            <person name="Ma J."/>
        </authorList>
    </citation>
    <scope>NUCLEOTIDE SEQUENCE [LARGE SCALE GENOMIC DNA]</scope>
    <source>
        <strain evidence="7 8">JCM 13002</strain>
    </source>
</reference>
<dbReference type="Pfam" id="PF01061">
    <property type="entry name" value="ABC2_membrane"/>
    <property type="match status" value="1"/>
</dbReference>
<feature type="transmembrane region" description="Helical" evidence="5">
    <location>
        <begin position="18"/>
        <end position="37"/>
    </location>
</feature>
<evidence type="ECO:0000256" key="4">
    <source>
        <dbReference type="ARBA" id="ARBA00023136"/>
    </source>
</evidence>